<sequence length="381" mass="44683">MICCGVMDNKYIKHNVIPSPNITNLCHRQNCDSKMKYIDNKYTKILNDNYIVCNSDIKKHQIECIHENSDLDLNLSSFATNCFEEENFKELIQAYLPHHYLGEVIGQGGFGKVYYVFSSKSNRKYAVKFLKNKDSFEQEYQILSVVTKLQNDYFCKIYRAHCSSDGAFFVLSLQGKNLKSIMNGLPKRRFSGSTALRIGNQMLEAIQFFHTTGYVHRDIKLSNFVLSGETDTKIKLIDFGICRAYKRHGKVVDLGLARKPKRYVGTLHYCSLPIHNLIPASPRDDIESWFYSFMQALQGKVPWYKCKKEDHEVVKYMKEDLRTWTYQQIDVYKYRTIFPLLQKIDKTGYYDEINYQYYQDHIEKIMAANDVEIGHSFDWQN</sequence>
<dbReference type="InterPro" id="IPR011009">
    <property type="entry name" value="Kinase-like_dom_sf"/>
</dbReference>
<dbReference type="GO" id="GO:0005524">
    <property type="term" value="F:ATP binding"/>
    <property type="evidence" value="ECO:0007669"/>
    <property type="project" value="UniProtKB-UniRule"/>
</dbReference>
<dbReference type="SUPFAM" id="SSF56112">
    <property type="entry name" value="Protein kinase-like (PK-like)"/>
    <property type="match status" value="1"/>
</dbReference>
<reference evidence="8" key="2">
    <citation type="submission" date="2015-08" db="UniProtKB">
        <authorList>
            <consortium name="WormBaseParasite"/>
        </authorList>
    </citation>
    <scope>IDENTIFICATION</scope>
</reference>
<evidence type="ECO:0000256" key="1">
    <source>
        <dbReference type="ARBA" id="ARBA00012513"/>
    </source>
</evidence>
<dbReference type="Gene3D" id="1.10.510.10">
    <property type="entry name" value="Transferase(Phosphotransferase) domain 1"/>
    <property type="match status" value="1"/>
</dbReference>
<evidence type="ECO:0000256" key="5">
    <source>
        <dbReference type="RuleBase" id="RU000304"/>
    </source>
</evidence>
<dbReference type="WBParaSite" id="SVE_1863600.1">
    <property type="protein sequence ID" value="SVE_1863600.1"/>
    <property type="gene ID" value="SVE_1863600"/>
</dbReference>
<evidence type="ECO:0000256" key="3">
    <source>
        <dbReference type="ARBA" id="ARBA00022840"/>
    </source>
</evidence>
<feature type="domain" description="Protein kinase" evidence="6">
    <location>
        <begin position="99"/>
        <end position="381"/>
    </location>
</feature>
<dbReference type="InterPro" id="IPR008271">
    <property type="entry name" value="Ser/Thr_kinase_AS"/>
</dbReference>
<dbReference type="PANTHER" id="PTHR11909">
    <property type="entry name" value="CASEIN KINASE-RELATED"/>
    <property type="match status" value="1"/>
</dbReference>
<proteinExistence type="inferred from homology"/>
<evidence type="ECO:0000313" key="7">
    <source>
        <dbReference type="Proteomes" id="UP000035680"/>
    </source>
</evidence>
<dbReference type="PROSITE" id="PS00107">
    <property type="entry name" value="PROTEIN_KINASE_ATP"/>
    <property type="match status" value="1"/>
</dbReference>
<evidence type="ECO:0000313" key="8">
    <source>
        <dbReference type="WBParaSite" id="SVE_1863600.1"/>
    </source>
</evidence>
<evidence type="ECO:0000256" key="2">
    <source>
        <dbReference type="ARBA" id="ARBA00022741"/>
    </source>
</evidence>
<accession>A0A0K0G1P5</accession>
<dbReference type="PROSITE" id="PS00108">
    <property type="entry name" value="PROTEIN_KINASE_ST"/>
    <property type="match status" value="1"/>
</dbReference>
<keyword evidence="5" id="KW-0723">Serine/threonine-protein kinase</keyword>
<dbReference type="Proteomes" id="UP000035680">
    <property type="component" value="Unassembled WGS sequence"/>
</dbReference>
<dbReference type="InterPro" id="IPR050235">
    <property type="entry name" value="CK1_Ser-Thr_kinase"/>
</dbReference>
<keyword evidence="2 4" id="KW-0547">Nucleotide-binding</keyword>
<dbReference type="SMART" id="SM00220">
    <property type="entry name" value="S_TKc"/>
    <property type="match status" value="1"/>
</dbReference>
<reference evidence="7" key="1">
    <citation type="submission" date="2014-07" db="EMBL/GenBank/DDBJ databases">
        <authorList>
            <person name="Martin A.A"/>
            <person name="De Silva N."/>
        </authorList>
    </citation>
    <scope>NUCLEOTIDE SEQUENCE</scope>
</reference>
<dbReference type="EC" id="2.7.11.1" evidence="1"/>
<keyword evidence="5" id="KW-0418">Kinase</keyword>
<feature type="binding site" evidence="4">
    <location>
        <position position="128"/>
    </location>
    <ligand>
        <name>ATP</name>
        <dbReference type="ChEBI" id="CHEBI:30616"/>
    </ligand>
</feature>
<dbReference type="PROSITE" id="PS50011">
    <property type="entry name" value="PROTEIN_KINASE_DOM"/>
    <property type="match status" value="1"/>
</dbReference>
<protein>
    <recommendedName>
        <fullName evidence="1">non-specific serine/threonine protein kinase</fullName>
        <ecNumber evidence="1">2.7.11.1</ecNumber>
    </recommendedName>
</protein>
<evidence type="ECO:0000256" key="4">
    <source>
        <dbReference type="PROSITE-ProRule" id="PRU10141"/>
    </source>
</evidence>
<dbReference type="InterPro" id="IPR017441">
    <property type="entry name" value="Protein_kinase_ATP_BS"/>
</dbReference>
<name>A0A0K0G1P5_STRVS</name>
<dbReference type="AlphaFoldDB" id="A0A0K0G1P5"/>
<dbReference type="Pfam" id="PF00069">
    <property type="entry name" value="Pkinase"/>
    <property type="match status" value="1"/>
</dbReference>
<evidence type="ECO:0000259" key="6">
    <source>
        <dbReference type="PROSITE" id="PS50011"/>
    </source>
</evidence>
<dbReference type="STRING" id="75913.A0A0K0G1P5"/>
<organism evidence="7 8">
    <name type="scientific">Strongyloides venezuelensis</name>
    <name type="common">Threadworm</name>
    <dbReference type="NCBI Taxonomy" id="75913"/>
    <lineage>
        <taxon>Eukaryota</taxon>
        <taxon>Metazoa</taxon>
        <taxon>Ecdysozoa</taxon>
        <taxon>Nematoda</taxon>
        <taxon>Chromadorea</taxon>
        <taxon>Rhabditida</taxon>
        <taxon>Tylenchina</taxon>
        <taxon>Panagrolaimomorpha</taxon>
        <taxon>Strongyloidoidea</taxon>
        <taxon>Strongyloididae</taxon>
        <taxon>Strongyloides</taxon>
    </lineage>
</organism>
<comment type="similarity">
    <text evidence="5">Belongs to the protein kinase superfamily.</text>
</comment>
<keyword evidence="7" id="KW-1185">Reference proteome</keyword>
<keyword evidence="5" id="KW-0808">Transferase</keyword>
<keyword evidence="3 4" id="KW-0067">ATP-binding</keyword>
<dbReference type="InterPro" id="IPR000719">
    <property type="entry name" value="Prot_kinase_dom"/>
</dbReference>
<dbReference type="GO" id="GO:0004674">
    <property type="term" value="F:protein serine/threonine kinase activity"/>
    <property type="evidence" value="ECO:0007669"/>
    <property type="project" value="UniProtKB-KW"/>
</dbReference>